<dbReference type="Proteomes" id="UP001526201">
    <property type="component" value="Unassembled WGS sequence"/>
</dbReference>
<protein>
    <submittedName>
        <fullName evidence="2">Glycosyltransferase family 2 protein</fullName>
    </submittedName>
</protein>
<dbReference type="Gene3D" id="3.90.550.10">
    <property type="entry name" value="Spore Coat Polysaccharide Biosynthesis Protein SpsA, Chain A"/>
    <property type="match status" value="1"/>
</dbReference>
<dbReference type="SUPFAM" id="SSF53448">
    <property type="entry name" value="Nucleotide-diphospho-sugar transferases"/>
    <property type="match status" value="1"/>
</dbReference>
<comment type="caution">
    <text evidence="2">The sequence shown here is derived from an EMBL/GenBank/DDBJ whole genome shotgun (WGS) entry which is preliminary data.</text>
</comment>
<dbReference type="CDD" id="cd00761">
    <property type="entry name" value="Glyco_tranf_GTA_type"/>
    <property type="match status" value="1"/>
</dbReference>
<dbReference type="Pfam" id="PF00535">
    <property type="entry name" value="Glycos_transf_2"/>
    <property type="match status" value="1"/>
</dbReference>
<evidence type="ECO:0000313" key="3">
    <source>
        <dbReference type="Proteomes" id="UP001526201"/>
    </source>
</evidence>
<proteinExistence type="predicted"/>
<sequence>MGDVVNPRVSVCVPALNAERTIAATLESILAQDFDDFEIVVIDNNSSDGTRSIVNSIKDSRIRLYHNETTLPMAENWNTAVRHARGELFKLVCADDLIAPQCLSIQVDTMGDDGIAATSSLFDVVDDDGAVIARQLGAHELQGYRTSEQAVRTLVRKLPDEVGPTGAFMFRTADIAKTAGFRANFMYALDIDLWVRLCARGAFYGQSVSLASNRASSYNVSSRTSTVSKFVDIIRFNHAMGQELSDRIRLLDVATGDLRVARAAVRRLGIKTADIARGHRRMPISAK</sequence>
<organism evidence="2 3">
    <name type="scientific">Mycolicibacterium komossense</name>
    <dbReference type="NCBI Taxonomy" id="1779"/>
    <lineage>
        <taxon>Bacteria</taxon>
        <taxon>Bacillati</taxon>
        <taxon>Actinomycetota</taxon>
        <taxon>Actinomycetes</taxon>
        <taxon>Mycobacteriales</taxon>
        <taxon>Mycobacteriaceae</taxon>
        <taxon>Mycolicibacterium</taxon>
    </lineage>
</organism>
<reference evidence="2 3" key="1">
    <citation type="journal article" date="2022" name="BMC Genomics">
        <title>Comparative genome analysis of mycobacteria focusing on tRNA and non-coding RNA.</title>
        <authorList>
            <person name="Behra P.R.K."/>
            <person name="Pettersson B.M.F."/>
            <person name="Ramesh M."/>
            <person name="Das S."/>
            <person name="Dasgupta S."/>
            <person name="Kirsebom L.A."/>
        </authorList>
    </citation>
    <scope>NUCLEOTIDE SEQUENCE [LARGE SCALE GENOMIC DNA]</scope>
    <source>
        <strain evidence="2 3">DSM 44078</strain>
    </source>
</reference>
<feature type="domain" description="Glycosyltransferase 2-like" evidence="1">
    <location>
        <begin position="10"/>
        <end position="167"/>
    </location>
</feature>
<dbReference type="PANTHER" id="PTHR22916">
    <property type="entry name" value="GLYCOSYLTRANSFERASE"/>
    <property type="match status" value="1"/>
</dbReference>
<evidence type="ECO:0000259" key="1">
    <source>
        <dbReference type="Pfam" id="PF00535"/>
    </source>
</evidence>
<dbReference type="InterPro" id="IPR029044">
    <property type="entry name" value="Nucleotide-diphossugar_trans"/>
</dbReference>
<dbReference type="PANTHER" id="PTHR22916:SF3">
    <property type="entry name" value="UDP-GLCNAC:BETAGAL BETA-1,3-N-ACETYLGLUCOSAMINYLTRANSFERASE-LIKE PROTEIN 1"/>
    <property type="match status" value="1"/>
</dbReference>
<accession>A0ABT3CCH7</accession>
<name>A0ABT3CCH7_9MYCO</name>
<dbReference type="InterPro" id="IPR001173">
    <property type="entry name" value="Glyco_trans_2-like"/>
</dbReference>
<keyword evidence="3" id="KW-1185">Reference proteome</keyword>
<evidence type="ECO:0000313" key="2">
    <source>
        <dbReference type="EMBL" id="MCV7227170.1"/>
    </source>
</evidence>
<gene>
    <name evidence="2" type="ORF">H7J73_14135</name>
</gene>
<dbReference type="EMBL" id="JACKTY010000029">
    <property type="protein sequence ID" value="MCV7227170.1"/>
    <property type="molecule type" value="Genomic_DNA"/>
</dbReference>